<dbReference type="EMBL" id="JAUKTR010000005">
    <property type="protein sequence ID" value="MDO1560130.1"/>
    <property type="molecule type" value="Genomic_DNA"/>
</dbReference>
<feature type="domain" description="Multi-ubiquitin" evidence="1">
    <location>
        <begin position="94"/>
        <end position="165"/>
    </location>
</feature>
<evidence type="ECO:0000259" key="1">
    <source>
        <dbReference type="Pfam" id="PF14452"/>
    </source>
</evidence>
<dbReference type="InterPro" id="IPR027802">
    <property type="entry name" value="Multi-ubiquitin_dom"/>
</dbReference>
<dbReference type="Proteomes" id="UP001169063">
    <property type="component" value="Unassembled WGS sequence"/>
</dbReference>
<evidence type="ECO:0000313" key="2">
    <source>
        <dbReference type="EMBL" id="MDO1560130.1"/>
    </source>
</evidence>
<name>A0ABT8SNH3_9CAUL</name>
<keyword evidence="3" id="KW-1185">Reference proteome</keyword>
<dbReference type="RefSeq" id="WP_302110560.1">
    <property type="nucleotide sequence ID" value="NZ_JAUKTR010000005.1"/>
</dbReference>
<accession>A0ABT8SNH3</accession>
<reference evidence="2" key="1">
    <citation type="submission" date="2023-07" db="EMBL/GenBank/DDBJ databases">
        <title>Brevundimonas soil sp. nov., isolated from the soil of chemical plant.</title>
        <authorList>
            <person name="Wu N."/>
        </authorList>
    </citation>
    <scope>NUCLEOTIDE SEQUENCE</scope>
    <source>
        <strain evidence="2">XZ-24</strain>
    </source>
</reference>
<organism evidence="2 3">
    <name type="scientific">Peiella sedimenti</name>
    <dbReference type="NCBI Taxonomy" id="3061083"/>
    <lineage>
        <taxon>Bacteria</taxon>
        <taxon>Pseudomonadati</taxon>
        <taxon>Pseudomonadota</taxon>
        <taxon>Alphaproteobacteria</taxon>
        <taxon>Caulobacterales</taxon>
        <taxon>Caulobacteraceae</taxon>
        <taxon>Peiella</taxon>
    </lineage>
</organism>
<proteinExistence type="predicted"/>
<dbReference type="Pfam" id="PF14452">
    <property type="entry name" value="Multi_ubiq"/>
    <property type="match status" value="1"/>
</dbReference>
<protein>
    <submittedName>
        <fullName evidence="2">Multiubiquitin domain-containing protein</fullName>
    </submittedName>
</protein>
<gene>
    <name evidence="2" type="ORF">Q0812_11900</name>
</gene>
<sequence length="168" mass="18147">MAAKRRIDHAGLGIMGAAAEFETAAAWHTDTRPLRPKKSHRVHTLNAVPALAQILSKGENDIRMVSRAEGLLSLRDNTMSKPEQDNGRGSDKEVTIFVGEDEHIVPKAKISYDAIVALYLKDGGHASAEYLVKYSHGHSSDSSGTLAPGKDVMVHDGMRFRVSGTGES</sequence>
<comment type="caution">
    <text evidence="2">The sequence shown here is derived from an EMBL/GenBank/DDBJ whole genome shotgun (WGS) entry which is preliminary data.</text>
</comment>
<evidence type="ECO:0000313" key="3">
    <source>
        <dbReference type="Proteomes" id="UP001169063"/>
    </source>
</evidence>